<name>A0A377J2P9_9PAST</name>
<feature type="binding site" description="type 1 copper site" evidence="17">
    <location>
        <position position="174"/>
    </location>
    <ligand>
        <name>Cu cation</name>
        <dbReference type="ChEBI" id="CHEBI:23378"/>
        <label>1</label>
    </ligand>
</feature>
<dbReference type="AlphaFoldDB" id="A0A377J2P9"/>
<evidence type="ECO:0000256" key="12">
    <source>
        <dbReference type="ARBA" id="ARBA00022827"/>
    </source>
</evidence>
<comment type="cofactor">
    <cofactor evidence="1">
        <name>FAD</name>
        <dbReference type="ChEBI" id="CHEBI:57692"/>
    </cofactor>
</comment>
<protein>
    <recommendedName>
        <fullName evidence="7 18">Copper-containing nitrite reductase</fullName>
        <ecNumber evidence="6 18">1.7.2.1</ecNumber>
    </recommendedName>
</protein>
<evidence type="ECO:0000259" key="20">
    <source>
        <dbReference type="Pfam" id="PF00394"/>
    </source>
</evidence>
<proteinExistence type="inferred from homology"/>
<dbReference type="InterPro" id="IPR001287">
    <property type="entry name" value="NO2-reductase_Cu"/>
</dbReference>
<dbReference type="PANTHER" id="PTHR11709:SF394">
    <property type="entry name" value="FI03373P-RELATED"/>
    <property type="match status" value="1"/>
</dbReference>
<keyword evidence="14 17" id="KW-0186">Copper</keyword>
<dbReference type="GO" id="GO:0042128">
    <property type="term" value="P:nitrate assimilation"/>
    <property type="evidence" value="ECO:0007669"/>
    <property type="project" value="UniProtKB-KW"/>
</dbReference>
<dbReference type="InterPro" id="IPR008972">
    <property type="entry name" value="Cupredoxin"/>
</dbReference>
<keyword evidence="13 18" id="KW-0560">Oxidoreductase</keyword>
<evidence type="ECO:0000256" key="18">
    <source>
        <dbReference type="RuleBase" id="RU365025"/>
    </source>
</evidence>
<dbReference type="GO" id="GO:0019333">
    <property type="term" value="P:denitrification pathway"/>
    <property type="evidence" value="ECO:0007669"/>
    <property type="project" value="UniProtKB-UniPathway"/>
</dbReference>
<feature type="chain" id="PRO_5016486126" description="Copper-containing nitrite reductase" evidence="18">
    <location>
        <begin position="34"/>
        <end position="395"/>
    </location>
</feature>
<reference evidence="22 23" key="1">
    <citation type="submission" date="2018-06" db="EMBL/GenBank/DDBJ databases">
        <authorList>
            <consortium name="Pathogen Informatics"/>
            <person name="Doyle S."/>
        </authorList>
    </citation>
    <scope>NUCLEOTIDE SEQUENCE [LARGE SCALE GENOMIC DNA]</scope>
    <source>
        <strain evidence="22 23">NCTC13335</strain>
    </source>
</reference>
<feature type="binding site" description="type 1 copper site" evidence="17">
    <location>
        <position position="130"/>
    </location>
    <ligand>
        <name>Cu cation</name>
        <dbReference type="ChEBI" id="CHEBI:23378"/>
        <label>1</label>
    </ligand>
</feature>
<dbReference type="Pfam" id="PF00394">
    <property type="entry name" value="Cu-oxidase"/>
    <property type="match status" value="1"/>
</dbReference>
<comment type="catalytic activity">
    <reaction evidence="16 18">
        <text>nitric oxide + Fe(III)-[cytochrome c] + H2O = Fe(II)-[cytochrome c] + nitrite + 2 H(+)</text>
        <dbReference type="Rhea" id="RHEA:15233"/>
        <dbReference type="Rhea" id="RHEA-COMP:10350"/>
        <dbReference type="Rhea" id="RHEA-COMP:14399"/>
        <dbReference type="ChEBI" id="CHEBI:15377"/>
        <dbReference type="ChEBI" id="CHEBI:15378"/>
        <dbReference type="ChEBI" id="CHEBI:16301"/>
        <dbReference type="ChEBI" id="CHEBI:16480"/>
        <dbReference type="ChEBI" id="CHEBI:29033"/>
        <dbReference type="ChEBI" id="CHEBI:29034"/>
        <dbReference type="EC" id="1.7.2.1"/>
    </reaction>
</comment>
<dbReference type="PRINTS" id="PR00695">
    <property type="entry name" value="CUNO2RDTASE"/>
</dbReference>
<feature type="domain" description="Plastocyanin-like" evidence="20">
    <location>
        <begin position="198"/>
        <end position="332"/>
    </location>
</feature>
<evidence type="ECO:0000313" key="23">
    <source>
        <dbReference type="Proteomes" id="UP000255264"/>
    </source>
</evidence>
<sequence>MNEQRRDFFKQSALGLASISLGAGLALIPQAQASVSKMAETTGELPTLEAELTLAPNVPKPLERDYPAKVVVKLTALERIMDLMDGVQFKFWTFNGGVPAPFIRVRQGDIVEVQLSNSASSMMAHSMDFHAAAAPMGGAMASETLPGRTSTFQFKALRPGIYLYHCGSQPVDIHLAKGMYGLVLVEPPEGLPKVDREFYVMQSEFYTKGSFGEPGLQPFSMQKALDERPDYVLFNGNANALMNDNALHAKTGETIRFFLGNAGPNLISSFHIIGTVFDKVYVEGGSLINHNVQTTAIPSGSATIVETKIDVPGTYVLMDHSIFRAANKGTTGHLVVSGDKNPQIYSGKLSDEPFKEANPQKPQPVPYEIDSHKGMEMGHSHHSGTADGQSGATQK</sequence>
<comment type="cofactor">
    <cofactor evidence="18">
        <name>Cu(2+)</name>
        <dbReference type="ChEBI" id="CHEBI:29036"/>
    </cofactor>
    <text evidence="18">Binds 1 Cu(+) ion.</text>
</comment>
<dbReference type="RefSeq" id="WP_115003643.1">
    <property type="nucleotide sequence ID" value="NZ_UGHS01000004.1"/>
</dbReference>
<evidence type="ECO:0000256" key="19">
    <source>
        <dbReference type="SAM" id="MobiDB-lite"/>
    </source>
</evidence>
<evidence type="ECO:0000256" key="5">
    <source>
        <dbReference type="ARBA" id="ARBA00011233"/>
    </source>
</evidence>
<keyword evidence="8" id="KW-0285">Flavoprotein</keyword>
<comment type="subcellular location">
    <subcellularLocation>
        <location evidence="2">Periplasm</location>
    </subcellularLocation>
</comment>
<comment type="cofactor">
    <cofactor evidence="18">
        <name>Cu(+)</name>
        <dbReference type="ChEBI" id="CHEBI:49552"/>
    </cofactor>
    <text evidence="18">Binds 1 Cu(+) ion.</text>
</comment>
<dbReference type="OrthoDB" id="5290932at2"/>
<keyword evidence="15" id="KW-0534">Nitrate assimilation</keyword>
<evidence type="ECO:0000256" key="7">
    <source>
        <dbReference type="ARBA" id="ARBA00017290"/>
    </source>
</evidence>
<evidence type="ECO:0000259" key="21">
    <source>
        <dbReference type="Pfam" id="PF07732"/>
    </source>
</evidence>
<evidence type="ECO:0000256" key="2">
    <source>
        <dbReference type="ARBA" id="ARBA00004418"/>
    </source>
</evidence>
<evidence type="ECO:0000256" key="13">
    <source>
        <dbReference type="ARBA" id="ARBA00023002"/>
    </source>
</evidence>
<accession>A0A377J2P9</accession>
<dbReference type="NCBIfam" id="TIGR02376">
    <property type="entry name" value="Cu_nitrite_red"/>
    <property type="match status" value="1"/>
</dbReference>
<evidence type="ECO:0000256" key="10">
    <source>
        <dbReference type="ARBA" id="ARBA00022737"/>
    </source>
</evidence>
<evidence type="ECO:0000256" key="14">
    <source>
        <dbReference type="ARBA" id="ARBA00023008"/>
    </source>
</evidence>
<dbReference type="GO" id="GO:0005507">
    <property type="term" value="F:copper ion binding"/>
    <property type="evidence" value="ECO:0007669"/>
    <property type="project" value="InterPro"/>
</dbReference>
<gene>
    <name evidence="22" type="primary">aniA</name>
    <name evidence="22" type="ORF">NCTC13335_02061</name>
</gene>
<feature type="binding site" description="type 1 copper site" evidence="17">
    <location>
        <position position="166"/>
    </location>
    <ligand>
        <name>Cu cation</name>
        <dbReference type="ChEBI" id="CHEBI:23378"/>
        <label>1</label>
    </ligand>
</feature>
<dbReference type="PANTHER" id="PTHR11709">
    <property type="entry name" value="MULTI-COPPER OXIDASE"/>
    <property type="match status" value="1"/>
</dbReference>
<evidence type="ECO:0000256" key="17">
    <source>
        <dbReference type="PIRSR" id="PIRSR601287-1"/>
    </source>
</evidence>
<comment type="pathway">
    <text evidence="3">Nitrogen metabolism; nitrate reduction (denitrification); dinitrogen from nitrate: step 2/4.</text>
</comment>
<feature type="binding site" description="type 1 copper site" evidence="17">
    <location>
        <position position="320"/>
    </location>
    <ligand>
        <name>Cu cation</name>
        <dbReference type="ChEBI" id="CHEBI:23378"/>
        <label>1</label>
    </ligand>
</feature>
<dbReference type="EMBL" id="UGHS01000004">
    <property type="protein sequence ID" value="STO94140.1"/>
    <property type="molecule type" value="Genomic_DNA"/>
</dbReference>
<evidence type="ECO:0000256" key="9">
    <source>
        <dbReference type="ARBA" id="ARBA00022723"/>
    </source>
</evidence>
<keyword evidence="23" id="KW-1185">Reference proteome</keyword>
<dbReference type="CDD" id="cd04208">
    <property type="entry name" value="CuRO_2_CuNIR"/>
    <property type="match status" value="1"/>
</dbReference>
<evidence type="ECO:0000256" key="6">
    <source>
        <dbReference type="ARBA" id="ARBA00011882"/>
    </source>
</evidence>
<dbReference type="Gene3D" id="2.60.40.420">
    <property type="entry name" value="Cupredoxins - blue copper proteins"/>
    <property type="match status" value="2"/>
</dbReference>
<evidence type="ECO:0000256" key="15">
    <source>
        <dbReference type="ARBA" id="ARBA00023063"/>
    </source>
</evidence>
<comment type="similarity">
    <text evidence="4 18">Belongs to the multicopper oxidase family.</text>
</comment>
<dbReference type="InterPro" id="IPR001117">
    <property type="entry name" value="Cu-oxidase_2nd"/>
</dbReference>
<keyword evidence="10" id="KW-0677">Repeat</keyword>
<dbReference type="GO" id="GO:0050421">
    <property type="term" value="F:nitrite reductase (NO-forming) activity"/>
    <property type="evidence" value="ECO:0007669"/>
    <property type="project" value="UniProtKB-EC"/>
</dbReference>
<feature type="domain" description="Plastocyanin-like" evidence="21">
    <location>
        <begin position="85"/>
        <end position="189"/>
    </location>
</feature>
<evidence type="ECO:0000256" key="4">
    <source>
        <dbReference type="ARBA" id="ARBA00010609"/>
    </source>
</evidence>
<keyword evidence="11" id="KW-0574">Periplasm</keyword>
<evidence type="ECO:0000256" key="1">
    <source>
        <dbReference type="ARBA" id="ARBA00001974"/>
    </source>
</evidence>
<dbReference type="PROSITE" id="PS51318">
    <property type="entry name" value="TAT"/>
    <property type="match status" value="1"/>
</dbReference>
<evidence type="ECO:0000256" key="16">
    <source>
        <dbReference type="ARBA" id="ARBA00049340"/>
    </source>
</evidence>
<feature type="compositionally biased region" description="Basic and acidic residues" evidence="19">
    <location>
        <begin position="369"/>
        <end position="379"/>
    </location>
</feature>
<feature type="compositionally biased region" description="Polar residues" evidence="19">
    <location>
        <begin position="386"/>
        <end position="395"/>
    </location>
</feature>
<dbReference type="FunFam" id="2.60.40.420:FF:000093">
    <property type="entry name" value="Copper-containing nitrite reductase"/>
    <property type="match status" value="1"/>
</dbReference>
<keyword evidence="18" id="KW-0732">Signal</keyword>
<dbReference type="InterPro" id="IPR011707">
    <property type="entry name" value="Cu-oxidase-like_N"/>
</dbReference>
<dbReference type="Proteomes" id="UP000255264">
    <property type="component" value="Unassembled WGS sequence"/>
</dbReference>
<organism evidence="22 23">
    <name type="scientific">Haemophilus pittmaniae</name>
    <dbReference type="NCBI Taxonomy" id="249188"/>
    <lineage>
        <taxon>Bacteria</taxon>
        <taxon>Pseudomonadati</taxon>
        <taxon>Pseudomonadota</taxon>
        <taxon>Gammaproteobacteria</taxon>
        <taxon>Pasteurellales</taxon>
        <taxon>Pasteurellaceae</taxon>
        <taxon>Haemophilus</taxon>
    </lineage>
</organism>
<evidence type="ECO:0000256" key="8">
    <source>
        <dbReference type="ARBA" id="ARBA00022630"/>
    </source>
</evidence>
<comment type="subunit">
    <text evidence="5 18">Homotrimer.</text>
</comment>
<dbReference type="GO" id="GO:0042597">
    <property type="term" value="C:periplasmic space"/>
    <property type="evidence" value="ECO:0007669"/>
    <property type="project" value="UniProtKB-SubCell"/>
</dbReference>
<keyword evidence="12" id="KW-0274">FAD</keyword>
<evidence type="ECO:0000313" key="22">
    <source>
        <dbReference type="EMBL" id="STO94140.1"/>
    </source>
</evidence>
<dbReference type="EC" id="1.7.2.1" evidence="6 18"/>
<feature type="binding site" description="type 1 copper site" evidence="17">
    <location>
        <position position="125"/>
    </location>
    <ligand>
        <name>Cu cation</name>
        <dbReference type="ChEBI" id="CHEBI:23378"/>
        <label>1</label>
    </ligand>
</feature>
<feature type="region of interest" description="Disordered" evidence="19">
    <location>
        <begin position="345"/>
        <end position="395"/>
    </location>
</feature>
<evidence type="ECO:0000256" key="11">
    <source>
        <dbReference type="ARBA" id="ARBA00022764"/>
    </source>
</evidence>
<dbReference type="InterPro" id="IPR045087">
    <property type="entry name" value="Cu-oxidase_fam"/>
</dbReference>
<feature type="signal peptide" evidence="18">
    <location>
        <begin position="1"/>
        <end position="33"/>
    </location>
</feature>
<dbReference type="UniPathway" id="UPA00652">
    <property type="reaction ID" value="UER00707"/>
</dbReference>
<keyword evidence="9 17" id="KW-0479">Metal-binding</keyword>
<evidence type="ECO:0000256" key="3">
    <source>
        <dbReference type="ARBA" id="ARBA00005127"/>
    </source>
</evidence>
<dbReference type="InterPro" id="IPR006311">
    <property type="entry name" value="TAT_signal"/>
</dbReference>
<dbReference type="CDD" id="cd11020">
    <property type="entry name" value="CuRO_1_CuNIR"/>
    <property type="match status" value="1"/>
</dbReference>
<dbReference type="Pfam" id="PF07732">
    <property type="entry name" value="Cu-oxidase_3"/>
    <property type="match status" value="1"/>
</dbReference>
<dbReference type="SUPFAM" id="SSF49503">
    <property type="entry name" value="Cupredoxins"/>
    <property type="match status" value="2"/>
</dbReference>
<feature type="binding site" description="type 1 copper site" evidence="17">
    <location>
        <position position="179"/>
    </location>
    <ligand>
        <name>Cu cation</name>
        <dbReference type="ChEBI" id="CHEBI:23378"/>
        <label>1</label>
    </ligand>
</feature>
<feature type="binding site" description="type 1 copper site" evidence="17">
    <location>
        <position position="165"/>
    </location>
    <ligand>
        <name>Cu cation</name>
        <dbReference type="ChEBI" id="CHEBI:23378"/>
        <label>1</label>
    </ligand>
</feature>